<evidence type="ECO:0000313" key="1">
    <source>
        <dbReference type="EMBL" id="GGT14716.1"/>
    </source>
</evidence>
<dbReference type="Proteomes" id="UP000619486">
    <property type="component" value="Unassembled WGS sequence"/>
</dbReference>
<evidence type="ECO:0000313" key="2">
    <source>
        <dbReference type="Proteomes" id="UP000619486"/>
    </source>
</evidence>
<comment type="caution">
    <text evidence="1">The sequence shown here is derived from an EMBL/GenBank/DDBJ whole genome shotgun (WGS) entry which is preliminary data.</text>
</comment>
<reference evidence="1" key="2">
    <citation type="submission" date="2020-09" db="EMBL/GenBank/DDBJ databases">
        <authorList>
            <person name="Sun Q."/>
            <person name="Ohkuma M."/>
        </authorList>
    </citation>
    <scope>NUCLEOTIDE SEQUENCE</scope>
    <source>
        <strain evidence="1">JCM 3172</strain>
    </source>
</reference>
<reference evidence="1" key="1">
    <citation type="journal article" date="2014" name="Int. J. Syst. Evol. Microbiol.">
        <title>Complete genome sequence of Corynebacterium casei LMG S-19264T (=DSM 44701T), isolated from a smear-ripened cheese.</title>
        <authorList>
            <consortium name="US DOE Joint Genome Institute (JGI-PGF)"/>
            <person name="Walter F."/>
            <person name="Albersmeier A."/>
            <person name="Kalinowski J."/>
            <person name="Ruckert C."/>
        </authorList>
    </citation>
    <scope>NUCLEOTIDE SEQUENCE</scope>
    <source>
        <strain evidence="1">JCM 3172</strain>
    </source>
</reference>
<dbReference type="AlphaFoldDB" id="A0A918GY95"/>
<sequence>MTDAARFTHFHRLEPQVRSSGGGGQLDEALEAQVADPLFLLARQWQMAEFHGEDGGSPVLVTIKTAGVPVDRFRPGDDGPSLPYPPGVPVEYLAEAGGPPELTLRAAARAGVRFLSLLAPLPAGVRDDVTRQVIKRCPLVRADDPEAAAEHPLDPAGVALGRVLKNRAPHGGSLAKELAANWRPDGLSAGHAAHFDNAADRWQEWFAATHATPGPTTWVRERLEHRFGVEAAVGNRRVVLTAPEYPGGSADPYRFDLDAGDTPLVLPGEAPAAAGTSRVTLPTRAMYPGMPADRWWEFEDTTVNVPAIEAGPTDLARLLVVEFANVYGNDHWIVPVELEVGKLHWITRLTVRDTFDETWDIAPVTHERLALFRLSDARDDKGAPGPPLLPLLPQAAGRMEGAAVEEVLFVRDEMANLGWAVERVVRSATGRPRPRADEFPLDEDPGPSQLPRAVLDYRLLTPVPPHWIPLVPVPLVPGQAGDQNGTRGAIRFRRGVIPRHGGLRPGAVGRLLEPEVKPVYFRDEEIPRSGVTASRVPVAARDREGRLYHWVGRRVRAGKGEAAGGLAFDAALPAKDGRP</sequence>
<dbReference type="EMBL" id="BMQQ01000001">
    <property type="protein sequence ID" value="GGT14716.1"/>
    <property type="molecule type" value="Genomic_DNA"/>
</dbReference>
<name>A0A918GY95_9ACTN</name>
<gene>
    <name evidence="1" type="ORF">GCM10014713_04340</name>
</gene>
<protein>
    <submittedName>
        <fullName evidence="1">Uncharacterized protein</fullName>
    </submittedName>
</protein>
<organism evidence="1 2">
    <name type="scientific">Streptomyces purpureus</name>
    <dbReference type="NCBI Taxonomy" id="1951"/>
    <lineage>
        <taxon>Bacteria</taxon>
        <taxon>Bacillati</taxon>
        <taxon>Actinomycetota</taxon>
        <taxon>Actinomycetes</taxon>
        <taxon>Kitasatosporales</taxon>
        <taxon>Streptomycetaceae</taxon>
        <taxon>Streptomyces</taxon>
    </lineage>
</organism>
<keyword evidence="2" id="KW-1185">Reference proteome</keyword>
<proteinExistence type="predicted"/>
<accession>A0A918GY95</accession>
<dbReference type="RefSeq" id="WP_189199513.1">
    <property type="nucleotide sequence ID" value="NZ_BMQQ01000001.1"/>
</dbReference>